<reference evidence="3 4" key="1">
    <citation type="submission" date="2023-12" db="EMBL/GenBank/DDBJ databases">
        <title>A high-quality genome assembly for Dillenia turbinata (Dilleniales).</title>
        <authorList>
            <person name="Chanderbali A."/>
        </authorList>
    </citation>
    <scope>NUCLEOTIDE SEQUENCE [LARGE SCALE GENOMIC DNA]</scope>
    <source>
        <strain evidence="3">LSX21</strain>
        <tissue evidence="3">Leaf</tissue>
    </source>
</reference>
<dbReference type="Pfam" id="PF03732">
    <property type="entry name" value="Retrotrans_gag"/>
    <property type="match status" value="1"/>
</dbReference>
<accession>A0AAN8ZQJ3</accession>
<feature type="domain" description="Retrotransposon gag" evidence="2">
    <location>
        <begin position="103"/>
        <end position="162"/>
    </location>
</feature>
<sequence>MEGGRGRARGRNADEAPVHEKFMRKTFVTLRWKSLGGKCNNSNNNCNTTNAAMLHFLMITTKRMSVLLVRILREVLKTQRPHQGVDVERIFDYQDIPEHHRVKLVAIKLKKHASIWWKNLKRKRAKDGKSRIVTWEKMKKELKKNLLVEEDDVKDKVSDLDESEEGEITYGDEAEANDTGVTSTTQVQQTSPIGLQLLMLIQD</sequence>
<keyword evidence="4" id="KW-1185">Reference proteome</keyword>
<evidence type="ECO:0000259" key="2">
    <source>
        <dbReference type="Pfam" id="PF03732"/>
    </source>
</evidence>
<name>A0AAN8ZQJ3_9MAGN</name>
<proteinExistence type="predicted"/>
<feature type="compositionally biased region" description="Acidic residues" evidence="1">
    <location>
        <begin position="160"/>
        <end position="176"/>
    </location>
</feature>
<protein>
    <submittedName>
        <fullName evidence="3">Retrotransposon gag domain</fullName>
    </submittedName>
</protein>
<dbReference type="Proteomes" id="UP001370490">
    <property type="component" value="Unassembled WGS sequence"/>
</dbReference>
<gene>
    <name evidence="3" type="ORF">RJ641_013491</name>
</gene>
<evidence type="ECO:0000256" key="1">
    <source>
        <dbReference type="SAM" id="MobiDB-lite"/>
    </source>
</evidence>
<evidence type="ECO:0000313" key="4">
    <source>
        <dbReference type="Proteomes" id="UP001370490"/>
    </source>
</evidence>
<evidence type="ECO:0000313" key="3">
    <source>
        <dbReference type="EMBL" id="KAK6945947.1"/>
    </source>
</evidence>
<organism evidence="3 4">
    <name type="scientific">Dillenia turbinata</name>
    <dbReference type="NCBI Taxonomy" id="194707"/>
    <lineage>
        <taxon>Eukaryota</taxon>
        <taxon>Viridiplantae</taxon>
        <taxon>Streptophyta</taxon>
        <taxon>Embryophyta</taxon>
        <taxon>Tracheophyta</taxon>
        <taxon>Spermatophyta</taxon>
        <taxon>Magnoliopsida</taxon>
        <taxon>eudicotyledons</taxon>
        <taxon>Gunneridae</taxon>
        <taxon>Pentapetalae</taxon>
        <taxon>Dilleniales</taxon>
        <taxon>Dilleniaceae</taxon>
        <taxon>Dillenia</taxon>
    </lineage>
</organism>
<dbReference type="InterPro" id="IPR005162">
    <property type="entry name" value="Retrotrans_gag_dom"/>
</dbReference>
<dbReference type="EMBL" id="JBAMMX010000002">
    <property type="protein sequence ID" value="KAK6945947.1"/>
    <property type="molecule type" value="Genomic_DNA"/>
</dbReference>
<feature type="region of interest" description="Disordered" evidence="1">
    <location>
        <begin position="158"/>
        <end position="187"/>
    </location>
</feature>
<dbReference type="AlphaFoldDB" id="A0AAN8ZQJ3"/>
<comment type="caution">
    <text evidence="3">The sequence shown here is derived from an EMBL/GenBank/DDBJ whole genome shotgun (WGS) entry which is preliminary data.</text>
</comment>